<evidence type="ECO:0000313" key="3">
    <source>
        <dbReference type="Proteomes" id="UP000723714"/>
    </source>
</evidence>
<gene>
    <name evidence="2" type="ORF">HGO97_012370</name>
</gene>
<proteinExistence type="predicted"/>
<feature type="transmembrane region" description="Helical" evidence="1">
    <location>
        <begin position="17"/>
        <end position="38"/>
    </location>
</feature>
<comment type="caution">
    <text evidence="2">The sequence shown here is derived from an EMBL/GenBank/DDBJ whole genome shotgun (WGS) entry which is preliminary data.</text>
</comment>
<evidence type="ECO:0000256" key="1">
    <source>
        <dbReference type="SAM" id="Phobius"/>
    </source>
</evidence>
<keyword evidence="3" id="KW-1185">Reference proteome</keyword>
<dbReference type="Proteomes" id="UP000723714">
    <property type="component" value="Unassembled WGS sequence"/>
</dbReference>
<name>A0ABS6D4S5_9FIRM</name>
<keyword evidence="1" id="KW-0472">Membrane</keyword>
<organism evidence="2 3">
    <name type="scientific">Faecalicatena faecalis</name>
    <dbReference type="NCBI Taxonomy" id="2726362"/>
    <lineage>
        <taxon>Bacteria</taxon>
        <taxon>Bacillati</taxon>
        <taxon>Bacillota</taxon>
        <taxon>Clostridia</taxon>
        <taxon>Lachnospirales</taxon>
        <taxon>Lachnospiraceae</taxon>
        <taxon>Faecalicatena</taxon>
    </lineage>
</organism>
<keyword evidence="1" id="KW-1133">Transmembrane helix</keyword>
<dbReference type="EMBL" id="JABACJ020000011">
    <property type="protein sequence ID" value="MBU3876598.1"/>
    <property type="molecule type" value="Genomic_DNA"/>
</dbReference>
<accession>A0ABS6D4S5</accession>
<sequence>MSGQNQNQNGRKNRTKMILAVLAGLLVVVIGAAAFFVVSGKMKEKNYSEAMTRAEKYLASHNYEDAVVEYKKAISKNPGEEDAYLALADVYVEQEEPSKAKAVLRKGWEETSSFKIKRMLDDLDGQNLVAVMGDEEEKQEQTLDLKNASQNMGWDTSFMQKIINYRFEDYKDVFGSVKSAQTDEDGYLEVVHAGLDATCFYRNTETNKNIVDVSRKTPTEKGMPEKITVNTLGMLFRNFDGGVSIQRLQMFFGEKVQPKNLDGRYYVETKNEDYIIRIETDADGNVTAPNVWNEIILLNANLEKDRTGHLSGVVVDAVDGEGVEDAVLTFQPAKKSNPKKRPSQDQTEHFPLTLNRMSIPF</sequence>
<protein>
    <submittedName>
        <fullName evidence="2">Tetratricopeptide repeat protein</fullName>
    </submittedName>
</protein>
<evidence type="ECO:0000313" key="2">
    <source>
        <dbReference type="EMBL" id="MBU3876598.1"/>
    </source>
</evidence>
<dbReference type="RefSeq" id="WP_216242078.1">
    <property type="nucleotide sequence ID" value="NZ_JABACJ020000011.1"/>
</dbReference>
<keyword evidence="1" id="KW-0812">Transmembrane</keyword>
<dbReference type="Pfam" id="PF14559">
    <property type="entry name" value="TPR_19"/>
    <property type="match status" value="1"/>
</dbReference>
<reference evidence="2 3" key="1">
    <citation type="submission" date="2021-06" db="EMBL/GenBank/DDBJ databases">
        <title>Faecalicatena sp. nov. isolated from porcine feces.</title>
        <authorList>
            <person name="Oh B.S."/>
            <person name="Lee J.H."/>
        </authorList>
    </citation>
    <scope>NUCLEOTIDE SEQUENCE [LARGE SCALE GENOMIC DNA]</scope>
    <source>
        <strain evidence="2 3">AGMB00832</strain>
    </source>
</reference>